<reference evidence="1 2" key="1">
    <citation type="journal article" date="2018" name="Front. Plant Sci.">
        <title>Red Clover (Trifolium pratense) and Zigzag Clover (T. medium) - A Picture of Genomic Similarities and Differences.</title>
        <authorList>
            <person name="Dluhosova J."/>
            <person name="Istvanek J."/>
            <person name="Nedelnik J."/>
            <person name="Repkova J."/>
        </authorList>
    </citation>
    <scope>NUCLEOTIDE SEQUENCE [LARGE SCALE GENOMIC DNA]</scope>
    <source>
        <strain evidence="2">cv. 10/8</strain>
        <tissue evidence="1">Leaf</tissue>
    </source>
</reference>
<organism evidence="1 2">
    <name type="scientific">Trifolium medium</name>
    <dbReference type="NCBI Taxonomy" id="97028"/>
    <lineage>
        <taxon>Eukaryota</taxon>
        <taxon>Viridiplantae</taxon>
        <taxon>Streptophyta</taxon>
        <taxon>Embryophyta</taxon>
        <taxon>Tracheophyta</taxon>
        <taxon>Spermatophyta</taxon>
        <taxon>Magnoliopsida</taxon>
        <taxon>eudicotyledons</taxon>
        <taxon>Gunneridae</taxon>
        <taxon>Pentapetalae</taxon>
        <taxon>rosids</taxon>
        <taxon>fabids</taxon>
        <taxon>Fabales</taxon>
        <taxon>Fabaceae</taxon>
        <taxon>Papilionoideae</taxon>
        <taxon>50 kb inversion clade</taxon>
        <taxon>NPAAA clade</taxon>
        <taxon>Hologalegina</taxon>
        <taxon>IRL clade</taxon>
        <taxon>Trifolieae</taxon>
        <taxon>Trifolium</taxon>
    </lineage>
</organism>
<dbReference type="AlphaFoldDB" id="A0A392T879"/>
<dbReference type="EMBL" id="LXQA010522267">
    <property type="protein sequence ID" value="MCI57012.1"/>
    <property type="molecule type" value="Genomic_DNA"/>
</dbReference>
<dbReference type="PANTHER" id="PTHR36617:SF5">
    <property type="entry name" value="OS05G0421675 PROTEIN"/>
    <property type="match status" value="1"/>
</dbReference>
<protein>
    <submittedName>
        <fullName evidence="1">C-terminal binding protein</fullName>
    </submittedName>
</protein>
<evidence type="ECO:0000313" key="2">
    <source>
        <dbReference type="Proteomes" id="UP000265520"/>
    </source>
</evidence>
<dbReference type="PANTHER" id="PTHR36617">
    <property type="entry name" value="PROTEIN, PUTATIVE-RELATED"/>
    <property type="match status" value="1"/>
</dbReference>
<evidence type="ECO:0000313" key="1">
    <source>
        <dbReference type="EMBL" id="MCI57012.1"/>
    </source>
</evidence>
<comment type="caution">
    <text evidence="1">The sequence shown here is derived from an EMBL/GenBank/DDBJ whole genome shotgun (WGS) entry which is preliminary data.</text>
</comment>
<accession>A0A392T879</accession>
<name>A0A392T879_9FABA</name>
<sequence>VRRVGCGVDTFCWTDPWLGGVPLSVRFRPLFELSNYQTSSVTDMCALGGRRGDLAVASSVVGMGGRDVRGMHEFSSRYYFAA</sequence>
<proteinExistence type="predicted"/>
<dbReference type="Proteomes" id="UP000265520">
    <property type="component" value="Unassembled WGS sequence"/>
</dbReference>
<keyword evidence="2" id="KW-1185">Reference proteome</keyword>
<feature type="non-terminal residue" evidence="1">
    <location>
        <position position="1"/>
    </location>
</feature>